<keyword evidence="4" id="KW-1185">Reference proteome</keyword>
<feature type="transmembrane region" description="Helical" evidence="2">
    <location>
        <begin position="38"/>
        <end position="54"/>
    </location>
</feature>
<evidence type="ECO:0000313" key="3">
    <source>
        <dbReference type="EMBL" id="SCG58236.1"/>
    </source>
</evidence>
<dbReference type="STRING" id="745366.GA0070213_10631"/>
<proteinExistence type="predicted"/>
<keyword evidence="2" id="KW-0812">Transmembrane</keyword>
<sequence length="145" mass="14756">MAVVRDQETGIRVAGGVLLVVGSALVAAAVFAPGELPGRVLLIAIAVGAYAAVVADLRAVAAVTVLGAATFVGFLAHRFGELTGSGDAWSHAVLIGFAAVLGTGYRYARSINSGHPDAPRPPLRRVPGPAPVITVPERAEERRAA</sequence>
<dbReference type="Proteomes" id="UP000199360">
    <property type="component" value="Unassembled WGS sequence"/>
</dbReference>
<dbReference type="OrthoDB" id="3405207at2"/>
<reference evidence="4" key="1">
    <citation type="submission" date="2016-06" db="EMBL/GenBank/DDBJ databases">
        <authorList>
            <person name="Varghese N."/>
            <person name="Submissions Spin"/>
        </authorList>
    </citation>
    <scope>NUCLEOTIDE SEQUENCE [LARGE SCALE GENOMIC DNA]</scope>
    <source>
        <strain evidence="4">DSM 45647</strain>
    </source>
</reference>
<dbReference type="AlphaFoldDB" id="A0A1C5IK96"/>
<keyword evidence="2" id="KW-0472">Membrane</keyword>
<feature type="region of interest" description="Disordered" evidence="1">
    <location>
        <begin position="116"/>
        <end position="145"/>
    </location>
</feature>
<accession>A0A1C5IK96</accession>
<name>A0A1C5IK96_9ACTN</name>
<protein>
    <submittedName>
        <fullName evidence="3">Uncharacterized protein</fullName>
    </submittedName>
</protein>
<feature type="transmembrane region" description="Helical" evidence="2">
    <location>
        <begin position="88"/>
        <end position="108"/>
    </location>
</feature>
<dbReference type="RefSeq" id="WP_139128665.1">
    <property type="nucleotide sequence ID" value="NZ_FMDM01000006.1"/>
</dbReference>
<keyword evidence="2" id="KW-1133">Transmembrane helix</keyword>
<evidence type="ECO:0000256" key="1">
    <source>
        <dbReference type="SAM" id="MobiDB-lite"/>
    </source>
</evidence>
<gene>
    <name evidence="3" type="ORF">GA0070213_10631</name>
</gene>
<dbReference type="EMBL" id="FMDM01000006">
    <property type="protein sequence ID" value="SCG58236.1"/>
    <property type="molecule type" value="Genomic_DNA"/>
</dbReference>
<organism evidence="3 4">
    <name type="scientific">Micromonospora humi</name>
    <dbReference type="NCBI Taxonomy" id="745366"/>
    <lineage>
        <taxon>Bacteria</taxon>
        <taxon>Bacillati</taxon>
        <taxon>Actinomycetota</taxon>
        <taxon>Actinomycetes</taxon>
        <taxon>Micromonosporales</taxon>
        <taxon>Micromonosporaceae</taxon>
        <taxon>Micromonospora</taxon>
    </lineage>
</organism>
<evidence type="ECO:0000256" key="2">
    <source>
        <dbReference type="SAM" id="Phobius"/>
    </source>
</evidence>
<evidence type="ECO:0000313" key="4">
    <source>
        <dbReference type="Proteomes" id="UP000199360"/>
    </source>
</evidence>
<feature type="transmembrane region" description="Helical" evidence="2">
    <location>
        <begin position="59"/>
        <end position="76"/>
    </location>
</feature>
<feature type="transmembrane region" description="Helical" evidence="2">
    <location>
        <begin position="12"/>
        <end position="32"/>
    </location>
</feature>